<feature type="transmembrane region" description="Helical" evidence="1">
    <location>
        <begin position="207"/>
        <end position="230"/>
    </location>
</feature>
<organism evidence="3 4">
    <name type="scientific">Corynebacterium glucuronolyticum</name>
    <dbReference type="NCBI Taxonomy" id="39791"/>
    <lineage>
        <taxon>Bacteria</taxon>
        <taxon>Bacillati</taxon>
        <taxon>Actinomycetota</taxon>
        <taxon>Actinomycetes</taxon>
        <taxon>Mycobacteriales</taxon>
        <taxon>Corynebacteriaceae</taxon>
        <taxon>Corynebacterium</taxon>
    </lineage>
</organism>
<feature type="transmembrane region" description="Helical" evidence="1">
    <location>
        <begin position="12"/>
        <end position="32"/>
    </location>
</feature>
<dbReference type="Proteomes" id="UP000596145">
    <property type="component" value="Chromosome"/>
</dbReference>
<accession>A0A7T4EFC2</accession>
<feature type="domain" description="YdbS-like PH" evidence="2">
    <location>
        <begin position="358"/>
        <end position="420"/>
    </location>
</feature>
<dbReference type="RefSeq" id="WP_084036662.1">
    <property type="nucleotide sequence ID" value="NZ_CP066007.1"/>
</dbReference>
<dbReference type="OrthoDB" id="3190163at2"/>
<proteinExistence type="predicted"/>
<reference evidence="3 4" key="1">
    <citation type="submission" date="2020-12" db="EMBL/GenBank/DDBJ databases">
        <title>FDA dAtabase for Regulatory Grade micrObial Sequences (FDA-ARGOS): Supporting development and validation of Infectious Disease Dx tests.</title>
        <authorList>
            <person name="Sproer C."/>
            <person name="Gronow S."/>
            <person name="Severitt S."/>
            <person name="Schroder I."/>
            <person name="Tallon L."/>
            <person name="Sadzewicz L."/>
            <person name="Zhao X."/>
            <person name="Boylan J."/>
            <person name="Ott S."/>
            <person name="Bowen H."/>
            <person name="Vavikolanu K."/>
            <person name="Mehta A."/>
            <person name="Aluvathingal J."/>
            <person name="Nadendla S."/>
            <person name="Lowell S."/>
            <person name="Myers T."/>
            <person name="Yan Y."/>
            <person name="Sichtig H."/>
        </authorList>
    </citation>
    <scope>NUCLEOTIDE SEQUENCE [LARGE SCALE GENOMIC DNA]</scope>
    <source>
        <strain evidence="3 4">FDAARGOS_1053</strain>
    </source>
</reference>
<dbReference type="Pfam" id="PF03703">
    <property type="entry name" value="bPH_2"/>
    <property type="match status" value="2"/>
</dbReference>
<dbReference type="GeneID" id="92759342"/>
<feature type="domain" description="YdbS-like PH" evidence="2">
    <location>
        <begin position="78"/>
        <end position="155"/>
    </location>
</feature>
<sequence>MNQSIEWRHVHRLTPFLHFWTAIFAFLAVMLVNVSDELVGAAGDIVHESGPYLRYIGIGVGVTMVSCLVLWALSMVWWRALGFRFTADEVQTKHGLIHTQVRSARYDRIQAVDIKESVIARLFGLAAVNVEVAGGVGSSLRIEFLTRSEAEAVRAEVLRLRDSSTLPSLVDDRGDVIIPTIPVSTTFGAAALRVGNLFAAGFMGLSLWATGLAGALPILLGIVVALWGVIDRAFHYTAWFDGTNLSISYGLADLRRQTIPVHRVHGVRVIQPWAWRLTGWWRVECSVAGYGQGDKEKPTQILPVGSYEQACHVARILAKFGPDEDFSVADPRGATAPTYVSPKRAIWASPLDRDQQAVTLTGGRAITHEGRFHREVKIVELAHIQELTVKRGPLNQAWDLATVRFDLVPGPVSMAGHNLSTEDAFELTDLLRKRELPAL</sequence>
<dbReference type="AlphaFoldDB" id="A0A7T4EFC2"/>
<keyword evidence="1" id="KW-1133">Transmembrane helix</keyword>
<dbReference type="PIRSF" id="PIRSF026631">
    <property type="entry name" value="UCP026631"/>
    <property type="match status" value="1"/>
</dbReference>
<dbReference type="PANTHER" id="PTHR34473">
    <property type="entry name" value="UPF0699 TRANSMEMBRANE PROTEIN YDBS"/>
    <property type="match status" value="1"/>
</dbReference>
<dbReference type="InterPro" id="IPR014529">
    <property type="entry name" value="UCP026631"/>
</dbReference>
<evidence type="ECO:0000313" key="4">
    <source>
        <dbReference type="Proteomes" id="UP000596145"/>
    </source>
</evidence>
<dbReference type="EMBL" id="CP066007">
    <property type="protein sequence ID" value="QQB46363.1"/>
    <property type="molecule type" value="Genomic_DNA"/>
</dbReference>
<evidence type="ECO:0000259" key="2">
    <source>
        <dbReference type="Pfam" id="PF03703"/>
    </source>
</evidence>
<evidence type="ECO:0000313" key="3">
    <source>
        <dbReference type="EMBL" id="QQB46363.1"/>
    </source>
</evidence>
<keyword evidence="1" id="KW-0812">Transmembrane</keyword>
<gene>
    <name evidence="3" type="ORF">I6I10_13175</name>
</gene>
<name>A0A7T4EFC2_9CORY</name>
<keyword evidence="1" id="KW-0472">Membrane</keyword>
<dbReference type="InterPro" id="IPR005182">
    <property type="entry name" value="YdbS-like_PH"/>
</dbReference>
<evidence type="ECO:0000256" key="1">
    <source>
        <dbReference type="SAM" id="Phobius"/>
    </source>
</evidence>
<protein>
    <submittedName>
        <fullName evidence="3">PH domain-containing protein</fullName>
    </submittedName>
</protein>
<feature type="transmembrane region" description="Helical" evidence="1">
    <location>
        <begin position="52"/>
        <end position="78"/>
    </location>
</feature>
<dbReference type="PANTHER" id="PTHR34473:SF2">
    <property type="entry name" value="UPF0699 TRANSMEMBRANE PROTEIN YDBT"/>
    <property type="match status" value="1"/>
</dbReference>